<feature type="region of interest" description="Disordered" evidence="1">
    <location>
        <begin position="90"/>
        <end position="114"/>
    </location>
</feature>
<dbReference type="AlphaFoldDB" id="A0A1B2HNN9"/>
<gene>
    <name evidence="3" type="ORF">BBK82_28015</name>
</gene>
<feature type="domain" description="ANTAR" evidence="2">
    <location>
        <begin position="6"/>
        <end position="67"/>
    </location>
</feature>
<dbReference type="Gene3D" id="1.10.10.10">
    <property type="entry name" value="Winged helix-like DNA-binding domain superfamily/Winged helix DNA-binding domain"/>
    <property type="match status" value="1"/>
</dbReference>
<dbReference type="InterPro" id="IPR036388">
    <property type="entry name" value="WH-like_DNA-bd_sf"/>
</dbReference>
<evidence type="ECO:0000256" key="1">
    <source>
        <dbReference type="SAM" id="MobiDB-lite"/>
    </source>
</evidence>
<dbReference type="KEGG" id="led:BBK82_28015"/>
<dbReference type="STRING" id="1586287.BBK82_28015"/>
<name>A0A1B2HNN9_9PSEU</name>
<dbReference type="InterPro" id="IPR005561">
    <property type="entry name" value="ANTAR"/>
</dbReference>
<keyword evidence="4" id="KW-1185">Reference proteome</keyword>
<dbReference type="OrthoDB" id="3688893at2"/>
<protein>
    <recommendedName>
        <fullName evidence="2">ANTAR domain-containing protein</fullName>
    </recommendedName>
</protein>
<dbReference type="Pfam" id="PF03861">
    <property type="entry name" value="ANTAR"/>
    <property type="match status" value="1"/>
</dbReference>
<dbReference type="InterPro" id="IPR011006">
    <property type="entry name" value="CheY-like_superfamily"/>
</dbReference>
<sequence>MSSARITALEAEVAGLRKALASRTVIGQATGLIAARKPCTPQQAFQLLVHISQHHNIKLHVAADRLVAAFVHSHLGRPVNPADQVLWDHVNATTANESGDSDDGLAEEVSSTSP</sequence>
<dbReference type="GO" id="GO:0003723">
    <property type="term" value="F:RNA binding"/>
    <property type="evidence" value="ECO:0007669"/>
    <property type="project" value="InterPro"/>
</dbReference>
<dbReference type="RefSeq" id="WP_065917667.1">
    <property type="nucleotide sequence ID" value="NZ_CP016793.1"/>
</dbReference>
<evidence type="ECO:0000313" key="4">
    <source>
        <dbReference type="Proteomes" id="UP000093053"/>
    </source>
</evidence>
<organism evidence="3 4">
    <name type="scientific">Lentzea guizhouensis</name>
    <dbReference type="NCBI Taxonomy" id="1586287"/>
    <lineage>
        <taxon>Bacteria</taxon>
        <taxon>Bacillati</taxon>
        <taxon>Actinomycetota</taxon>
        <taxon>Actinomycetes</taxon>
        <taxon>Pseudonocardiales</taxon>
        <taxon>Pseudonocardiaceae</taxon>
        <taxon>Lentzea</taxon>
    </lineage>
</organism>
<dbReference type="SUPFAM" id="SSF52172">
    <property type="entry name" value="CheY-like"/>
    <property type="match status" value="1"/>
</dbReference>
<dbReference type="PROSITE" id="PS50921">
    <property type="entry name" value="ANTAR"/>
    <property type="match status" value="1"/>
</dbReference>
<dbReference type="Proteomes" id="UP000093053">
    <property type="component" value="Chromosome"/>
</dbReference>
<dbReference type="EMBL" id="CP016793">
    <property type="protein sequence ID" value="ANZ39326.1"/>
    <property type="molecule type" value="Genomic_DNA"/>
</dbReference>
<accession>A0A1B2HNN9</accession>
<evidence type="ECO:0000259" key="2">
    <source>
        <dbReference type="PROSITE" id="PS50921"/>
    </source>
</evidence>
<proteinExistence type="predicted"/>
<dbReference type="SMART" id="SM01012">
    <property type="entry name" value="ANTAR"/>
    <property type="match status" value="1"/>
</dbReference>
<reference evidence="3 4" key="1">
    <citation type="submission" date="2016-07" db="EMBL/GenBank/DDBJ databases">
        <title>Complete genome sequence of the Lentzea guizhouensis DHS C013.</title>
        <authorList>
            <person name="Cao C."/>
        </authorList>
    </citation>
    <scope>NUCLEOTIDE SEQUENCE [LARGE SCALE GENOMIC DNA]</scope>
    <source>
        <strain evidence="3 4">DHS C013</strain>
    </source>
</reference>
<evidence type="ECO:0000313" key="3">
    <source>
        <dbReference type="EMBL" id="ANZ39326.1"/>
    </source>
</evidence>